<evidence type="ECO:0000313" key="3">
    <source>
        <dbReference type="Proteomes" id="UP000094580"/>
    </source>
</evidence>
<protein>
    <submittedName>
        <fullName evidence="2">Alpha/beta hydrolase</fullName>
    </submittedName>
</protein>
<name>A0ABX2ZPU0_9BACI</name>
<dbReference type="InterPro" id="IPR051044">
    <property type="entry name" value="MAG_DAG_Lipase"/>
</dbReference>
<dbReference type="RefSeq" id="WP_069034915.1">
    <property type="nucleotide sequence ID" value="NZ_MDKC01000034.1"/>
</dbReference>
<comment type="caution">
    <text evidence="2">The sequence shown here is derived from an EMBL/GenBank/DDBJ whole genome shotgun (WGS) entry which is preliminary data.</text>
</comment>
<dbReference type="InterPro" id="IPR029058">
    <property type="entry name" value="AB_hydrolase_fold"/>
</dbReference>
<dbReference type="GO" id="GO:0016787">
    <property type="term" value="F:hydrolase activity"/>
    <property type="evidence" value="ECO:0007669"/>
    <property type="project" value="UniProtKB-KW"/>
</dbReference>
<evidence type="ECO:0000313" key="2">
    <source>
        <dbReference type="EMBL" id="ODG90504.1"/>
    </source>
</evidence>
<reference evidence="2 3" key="1">
    <citation type="submission" date="2016-07" db="EMBL/GenBank/DDBJ databases">
        <authorList>
            <person name="Townsley L."/>
            <person name="Shank E.A."/>
        </authorList>
    </citation>
    <scope>NUCLEOTIDE SEQUENCE [LARGE SCALE GENOMIC DNA]</scope>
    <source>
        <strain evidence="2 3">CH01</strain>
    </source>
</reference>
<dbReference type="Pfam" id="PF12146">
    <property type="entry name" value="Hydrolase_4"/>
    <property type="match status" value="1"/>
</dbReference>
<dbReference type="Proteomes" id="UP000094580">
    <property type="component" value="Unassembled WGS sequence"/>
</dbReference>
<sequence length="309" mass="35400">MINWEGLISAKDRTKIYLRKYIPAEPIAVIQIVHGMAEHGGAYDKFIEYLVHNQFAVFIHDQRGHGKTAAIEDDLGFFGEEIGWDEVAKDIIFISKMIRKEVKDIPLILFGHSMGSYLSRRVVQLNGGLYDGLIISGTGYDPGILRKLGVFISSAEAFLIGANKRSKILDFLTFGNFNNHFKFPKTKYDWLTRDEAEIDRYIKDPFCGYICSASYYRELLKGIGIIHRKEEIQKTPTSLPIFIFSGDKDPVGQNGDGVKKVYELYKEIGCTNVKLKLYEEGRHEMLHETNKDEVHQDVKTWIEETILNH</sequence>
<dbReference type="InterPro" id="IPR022742">
    <property type="entry name" value="Hydrolase_4"/>
</dbReference>
<keyword evidence="2" id="KW-0378">Hydrolase</keyword>
<dbReference type="SUPFAM" id="SSF53474">
    <property type="entry name" value="alpha/beta-Hydrolases"/>
    <property type="match status" value="1"/>
</dbReference>
<proteinExistence type="predicted"/>
<dbReference type="PANTHER" id="PTHR11614">
    <property type="entry name" value="PHOSPHOLIPASE-RELATED"/>
    <property type="match status" value="1"/>
</dbReference>
<accession>A0ABX2ZPU0</accession>
<feature type="domain" description="Serine aminopeptidase S33" evidence="1">
    <location>
        <begin position="25"/>
        <end position="290"/>
    </location>
</feature>
<gene>
    <name evidence="2" type="ORF">BED47_11560</name>
</gene>
<evidence type="ECO:0000259" key="1">
    <source>
        <dbReference type="Pfam" id="PF12146"/>
    </source>
</evidence>
<keyword evidence="3" id="KW-1185">Reference proteome</keyword>
<organism evidence="2 3">
    <name type="scientific">Gottfriedia luciferensis</name>
    <dbReference type="NCBI Taxonomy" id="178774"/>
    <lineage>
        <taxon>Bacteria</taxon>
        <taxon>Bacillati</taxon>
        <taxon>Bacillota</taxon>
        <taxon>Bacilli</taxon>
        <taxon>Bacillales</taxon>
        <taxon>Bacillaceae</taxon>
        <taxon>Gottfriedia</taxon>
    </lineage>
</organism>
<dbReference type="Gene3D" id="3.40.50.1820">
    <property type="entry name" value="alpha/beta hydrolase"/>
    <property type="match status" value="1"/>
</dbReference>
<dbReference type="EMBL" id="MDKC01000034">
    <property type="protein sequence ID" value="ODG90504.1"/>
    <property type="molecule type" value="Genomic_DNA"/>
</dbReference>